<feature type="compositionally biased region" description="Basic and acidic residues" evidence="5">
    <location>
        <begin position="593"/>
        <end position="602"/>
    </location>
</feature>
<protein>
    <recommendedName>
        <fullName evidence="10">HTH La-type RNA-binding domain-containing protein</fullName>
    </recommendedName>
</protein>
<dbReference type="GO" id="GO:0003729">
    <property type="term" value="F:mRNA binding"/>
    <property type="evidence" value="ECO:0007669"/>
    <property type="project" value="TreeGrafter"/>
</dbReference>
<evidence type="ECO:0000259" key="6">
    <source>
        <dbReference type="PROSITE" id="PS50102"/>
    </source>
</evidence>
<keyword evidence="2 4" id="KW-0694">RNA-binding</keyword>
<feature type="compositionally biased region" description="Basic and acidic residues" evidence="5">
    <location>
        <begin position="425"/>
        <end position="435"/>
    </location>
</feature>
<dbReference type="Gene3D" id="1.10.10.10">
    <property type="entry name" value="Winged helix-like DNA-binding domain superfamily/Winged helix DNA-binding domain"/>
    <property type="match status" value="1"/>
</dbReference>
<dbReference type="InterPro" id="IPR002344">
    <property type="entry name" value="Lupus_La"/>
</dbReference>
<sequence>MADLKVQATEPDPSATSIPNDQSATEKLTGKAVEAAKEPTSTPAEEVADAQEAAKQKEEAVKGGDNDMKIKSNENDTQAGKATASERNSGANNDNTNRRRSNDGKTNGHGRPNNGRYTRRNNQSKFDPSSLPETDDPDEIRKQVEFYFSDSNLPLDKFLFSQVGGPENKPFSIKQLHTFKRMKRFQPYSAVVKALKESDSLDVTENDEVKRKTPLDASLCDPDDNVKIIADAAMPRTIYVKGFGEESNDTQLAIEAFFAPYGPIGAIRLRRTPDRLFKGSIFVEFETEEAAKQFLQLDPPPKFHEMPLVIKSKKDYCEQKVEDIKSGKIQPSNNNRGRGQRNGRFQNRNGRDNRRQDNRRDNRRSDKNDSRGHSYRDGEDDRDWRTRRDEDSKKKQDDTAKNTRSKRERDEDEEEVDSTPVKKTKTGEGETEKNHVSTAEGAVDTDVPATKLQTKAEAFLTKKRSRDEDEEDAEAAPVKKTKTDEAKTGKNIDSNGDDAAETANSEPKSTAKAEPAISKKRSRDDDDDDDDDAEKASNKKAKAEKVIEKTKITTAVGSAATQEAAEATTTKEAVKAAPTKKRARQDDDEVDGETAKKLKEDGVAAGGSA</sequence>
<dbReference type="CDD" id="cd08029">
    <property type="entry name" value="LA_like_fungal"/>
    <property type="match status" value="1"/>
</dbReference>
<dbReference type="CDD" id="cd12291">
    <property type="entry name" value="RRM1_La"/>
    <property type="match status" value="1"/>
</dbReference>
<dbReference type="PROSITE" id="PS50102">
    <property type="entry name" value="RRM"/>
    <property type="match status" value="1"/>
</dbReference>
<evidence type="ECO:0008006" key="10">
    <source>
        <dbReference type="Google" id="ProtNLM"/>
    </source>
</evidence>
<dbReference type="EMBL" id="ML991814">
    <property type="protein sequence ID" value="KAF2232611.1"/>
    <property type="molecule type" value="Genomic_DNA"/>
</dbReference>
<dbReference type="InterPro" id="IPR035979">
    <property type="entry name" value="RBD_domain_sf"/>
</dbReference>
<feature type="compositionally biased region" description="Polar residues" evidence="5">
    <location>
        <begin position="14"/>
        <end position="26"/>
    </location>
</feature>
<feature type="compositionally biased region" description="Basic and acidic residues" evidence="5">
    <location>
        <begin position="52"/>
        <end position="74"/>
    </location>
</feature>
<dbReference type="Proteomes" id="UP000800092">
    <property type="component" value="Unassembled WGS sequence"/>
</dbReference>
<dbReference type="SUPFAM" id="SSF54928">
    <property type="entry name" value="RNA-binding domain, RBD"/>
    <property type="match status" value="1"/>
</dbReference>
<keyword evidence="3" id="KW-0539">Nucleus</keyword>
<dbReference type="InterPro" id="IPR006630">
    <property type="entry name" value="La_HTH"/>
</dbReference>
<dbReference type="InterPro" id="IPR012677">
    <property type="entry name" value="Nucleotide-bd_a/b_plait_sf"/>
</dbReference>
<proteinExistence type="predicted"/>
<feature type="compositionally biased region" description="Basic and acidic residues" evidence="5">
    <location>
        <begin position="481"/>
        <end position="490"/>
    </location>
</feature>
<evidence type="ECO:0000313" key="9">
    <source>
        <dbReference type="Proteomes" id="UP000800092"/>
    </source>
</evidence>
<dbReference type="InterPro" id="IPR036388">
    <property type="entry name" value="WH-like_DNA-bd_sf"/>
</dbReference>
<evidence type="ECO:0000256" key="5">
    <source>
        <dbReference type="SAM" id="MobiDB-lite"/>
    </source>
</evidence>
<dbReference type="InterPro" id="IPR000504">
    <property type="entry name" value="RRM_dom"/>
</dbReference>
<dbReference type="PRINTS" id="PR00302">
    <property type="entry name" value="LUPUSLA"/>
</dbReference>
<dbReference type="PANTHER" id="PTHR22792">
    <property type="entry name" value="LUPUS LA PROTEIN-RELATED"/>
    <property type="match status" value="1"/>
</dbReference>
<feature type="domain" description="HTH La-type RNA-binding" evidence="7">
    <location>
        <begin position="130"/>
        <end position="221"/>
    </location>
</feature>
<dbReference type="PANTHER" id="PTHR22792:SF140">
    <property type="entry name" value="ACHILLES, ISOFORM A"/>
    <property type="match status" value="1"/>
</dbReference>
<dbReference type="GO" id="GO:0006396">
    <property type="term" value="P:RNA processing"/>
    <property type="evidence" value="ECO:0007669"/>
    <property type="project" value="InterPro"/>
</dbReference>
<evidence type="ECO:0000256" key="1">
    <source>
        <dbReference type="ARBA" id="ARBA00004123"/>
    </source>
</evidence>
<dbReference type="SMART" id="SM00360">
    <property type="entry name" value="RRM"/>
    <property type="match status" value="1"/>
</dbReference>
<gene>
    <name evidence="8" type="ORF">EV356DRAFT_534532</name>
</gene>
<organism evidence="8 9">
    <name type="scientific">Viridothelium virens</name>
    <name type="common">Speckled blister lichen</name>
    <name type="synonym">Trypethelium virens</name>
    <dbReference type="NCBI Taxonomy" id="1048519"/>
    <lineage>
        <taxon>Eukaryota</taxon>
        <taxon>Fungi</taxon>
        <taxon>Dikarya</taxon>
        <taxon>Ascomycota</taxon>
        <taxon>Pezizomycotina</taxon>
        <taxon>Dothideomycetes</taxon>
        <taxon>Dothideomycetes incertae sedis</taxon>
        <taxon>Trypetheliales</taxon>
        <taxon>Trypetheliaceae</taxon>
        <taxon>Viridothelium</taxon>
    </lineage>
</organism>
<dbReference type="Gene3D" id="3.30.70.330">
    <property type="match status" value="1"/>
</dbReference>
<dbReference type="Pfam" id="PF00076">
    <property type="entry name" value="RRM_1"/>
    <property type="match status" value="1"/>
</dbReference>
<feature type="region of interest" description="Disordered" evidence="5">
    <location>
        <begin position="322"/>
        <end position="609"/>
    </location>
</feature>
<feature type="compositionally biased region" description="Basic and acidic residues" evidence="5">
    <location>
        <begin position="534"/>
        <end position="551"/>
    </location>
</feature>
<dbReference type="GO" id="GO:1990904">
    <property type="term" value="C:ribonucleoprotein complex"/>
    <property type="evidence" value="ECO:0007669"/>
    <property type="project" value="InterPro"/>
</dbReference>
<evidence type="ECO:0000256" key="2">
    <source>
        <dbReference type="ARBA" id="ARBA00022884"/>
    </source>
</evidence>
<feature type="compositionally biased region" description="Polar residues" evidence="5">
    <location>
        <begin position="75"/>
        <end position="91"/>
    </location>
</feature>
<evidence type="ECO:0000256" key="4">
    <source>
        <dbReference type="PROSITE-ProRule" id="PRU00332"/>
    </source>
</evidence>
<dbReference type="PROSITE" id="PS50961">
    <property type="entry name" value="HTH_LA"/>
    <property type="match status" value="1"/>
</dbReference>
<feature type="domain" description="RRM" evidence="6">
    <location>
        <begin position="236"/>
        <end position="315"/>
    </location>
</feature>
<feature type="compositionally biased region" description="Low complexity" evidence="5">
    <location>
        <begin position="559"/>
        <end position="577"/>
    </location>
</feature>
<feature type="region of interest" description="Disordered" evidence="5">
    <location>
        <begin position="1"/>
        <end position="138"/>
    </location>
</feature>
<dbReference type="SMART" id="SM00715">
    <property type="entry name" value="LA"/>
    <property type="match status" value="1"/>
</dbReference>
<dbReference type="SUPFAM" id="SSF46785">
    <property type="entry name" value="Winged helix' DNA-binding domain"/>
    <property type="match status" value="1"/>
</dbReference>
<dbReference type="OrthoDB" id="439993at2759"/>
<keyword evidence="9" id="KW-1185">Reference proteome</keyword>
<dbReference type="Pfam" id="PF05383">
    <property type="entry name" value="La"/>
    <property type="match status" value="1"/>
</dbReference>
<evidence type="ECO:0000313" key="8">
    <source>
        <dbReference type="EMBL" id="KAF2232611.1"/>
    </source>
</evidence>
<dbReference type="InterPro" id="IPR045180">
    <property type="entry name" value="La_dom_prot"/>
</dbReference>
<reference evidence="8" key="1">
    <citation type="journal article" date="2020" name="Stud. Mycol.">
        <title>101 Dothideomycetes genomes: a test case for predicting lifestyles and emergence of pathogens.</title>
        <authorList>
            <person name="Haridas S."/>
            <person name="Albert R."/>
            <person name="Binder M."/>
            <person name="Bloem J."/>
            <person name="Labutti K."/>
            <person name="Salamov A."/>
            <person name="Andreopoulos B."/>
            <person name="Baker S."/>
            <person name="Barry K."/>
            <person name="Bills G."/>
            <person name="Bluhm B."/>
            <person name="Cannon C."/>
            <person name="Castanera R."/>
            <person name="Culley D."/>
            <person name="Daum C."/>
            <person name="Ezra D."/>
            <person name="Gonzalez J."/>
            <person name="Henrissat B."/>
            <person name="Kuo A."/>
            <person name="Liang C."/>
            <person name="Lipzen A."/>
            <person name="Lutzoni F."/>
            <person name="Magnuson J."/>
            <person name="Mondo S."/>
            <person name="Nolan M."/>
            <person name="Ohm R."/>
            <person name="Pangilinan J."/>
            <person name="Park H.-J."/>
            <person name="Ramirez L."/>
            <person name="Alfaro M."/>
            <person name="Sun H."/>
            <person name="Tritt A."/>
            <person name="Yoshinaga Y."/>
            <person name="Zwiers L.-H."/>
            <person name="Turgeon B."/>
            <person name="Goodwin S."/>
            <person name="Spatafora J."/>
            <person name="Crous P."/>
            <person name="Grigoriev I."/>
        </authorList>
    </citation>
    <scope>NUCLEOTIDE SEQUENCE</scope>
    <source>
        <strain evidence="8">Tuck. ex Michener</strain>
    </source>
</reference>
<name>A0A6A6H410_VIRVR</name>
<dbReference type="InterPro" id="IPR036390">
    <property type="entry name" value="WH_DNA-bd_sf"/>
</dbReference>
<feature type="compositionally biased region" description="Basic and acidic residues" evidence="5">
    <location>
        <begin position="349"/>
        <end position="409"/>
    </location>
</feature>
<dbReference type="GO" id="GO:0005634">
    <property type="term" value="C:nucleus"/>
    <property type="evidence" value="ECO:0007669"/>
    <property type="project" value="UniProtKB-SubCell"/>
</dbReference>
<feature type="compositionally biased region" description="Low complexity" evidence="5">
    <location>
        <begin position="332"/>
        <end position="348"/>
    </location>
</feature>
<comment type="subcellular location">
    <subcellularLocation>
        <location evidence="1">Nucleus</location>
    </subcellularLocation>
</comment>
<evidence type="ECO:0000259" key="7">
    <source>
        <dbReference type="PROSITE" id="PS50961"/>
    </source>
</evidence>
<dbReference type="AlphaFoldDB" id="A0A6A6H410"/>
<accession>A0A6A6H410</accession>
<evidence type="ECO:0000256" key="3">
    <source>
        <dbReference type="ARBA" id="ARBA00023242"/>
    </source>
</evidence>